<feature type="transmembrane region" description="Helical" evidence="1">
    <location>
        <begin position="44"/>
        <end position="64"/>
    </location>
</feature>
<accession>A0A926IIU0</accession>
<feature type="transmembrane region" description="Helical" evidence="1">
    <location>
        <begin position="70"/>
        <end position="88"/>
    </location>
</feature>
<feature type="transmembrane region" description="Helical" evidence="1">
    <location>
        <begin position="222"/>
        <end position="243"/>
    </location>
</feature>
<dbReference type="EMBL" id="JACRTD010000007">
    <property type="protein sequence ID" value="MBC8586018.1"/>
    <property type="molecule type" value="Genomic_DNA"/>
</dbReference>
<feature type="transmembrane region" description="Helical" evidence="1">
    <location>
        <begin position="190"/>
        <end position="216"/>
    </location>
</feature>
<dbReference type="AlphaFoldDB" id="A0A926IIU0"/>
<reference evidence="2" key="1">
    <citation type="submission" date="2020-08" db="EMBL/GenBank/DDBJ databases">
        <title>Genome public.</title>
        <authorList>
            <person name="Liu C."/>
            <person name="Sun Q."/>
        </authorList>
    </citation>
    <scope>NUCLEOTIDE SEQUENCE</scope>
    <source>
        <strain evidence="2">NSJ-64</strain>
    </source>
</reference>
<keyword evidence="1" id="KW-1133">Transmembrane helix</keyword>
<dbReference type="RefSeq" id="WP_262395736.1">
    <property type="nucleotide sequence ID" value="NZ_JACRTD010000007.1"/>
</dbReference>
<proteinExistence type="predicted"/>
<dbReference type="InterPro" id="IPR006938">
    <property type="entry name" value="DUF624"/>
</dbReference>
<dbReference type="Proteomes" id="UP000623678">
    <property type="component" value="Unassembled WGS sequence"/>
</dbReference>
<organism evidence="2 3">
    <name type="scientific">Youxingia wuxianensis</name>
    <dbReference type="NCBI Taxonomy" id="2763678"/>
    <lineage>
        <taxon>Bacteria</taxon>
        <taxon>Bacillati</taxon>
        <taxon>Bacillota</taxon>
        <taxon>Clostridia</taxon>
        <taxon>Eubacteriales</taxon>
        <taxon>Oscillospiraceae</taxon>
        <taxon>Youxingia</taxon>
    </lineage>
</organism>
<name>A0A926IIU0_9FIRM</name>
<evidence type="ECO:0000313" key="3">
    <source>
        <dbReference type="Proteomes" id="UP000623678"/>
    </source>
</evidence>
<gene>
    <name evidence="2" type="ORF">H8705_10520</name>
</gene>
<comment type="caution">
    <text evidence="2">The sequence shown here is derived from an EMBL/GenBank/DDBJ whole genome shotgun (WGS) entry which is preliminary data.</text>
</comment>
<feature type="transmembrane region" description="Helical" evidence="1">
    <location>
        <begin position="118"/>
        <end position="141"/>
    </location>
</feature>
<keyword evidence="1" id="KW-0472">Membrane</keyword>
<feature type="transmembrane region" description="Helical" evidence="1">
    <location>
        <begin position="147"/>
        <end position="170"/>
    </location>
</feature>
<keyword evidence="3" id="KW-1185">Reference proteome</keyword>
<sequence>MGFFKDRYSRPGPGIPKDAPKKKGLALYFEILWRELLELVKLNFLFLLFALPMIIIGIVLALSVPPGFKLFSFFVPLIFLGPVVTAMAKITSKMVRDTNHFLWWDFWGCFKADFKKGLITGLIVFGGMLLSASALGIYWKILQENKLLVVPFAIVTTIFFVLLLMSLYVFPMVSTIDLPIKLVFKNSFILSFVCLGYNILALLIVAIIAVLLLLFFPVTTFLVVPFFFSWANFTTTFCAFHGLNKYVIQGEDTLEKE</sequence>
<keyword evidence="1" id="KW-0812">Transmembrane</keyword>
<dbReference type="Pfam" id="PF04854">
    <property type="entry name" value="DUF624"/>
    <property type="match status" value="1"/>
</dbReference>
<evidence type="ECO:0000313" key="2">
    <source>
        <dbReference type="EMBL" id="MBC8586018.1"/>
    </source>
</evidence>
<protein>
    <submittedName>
        <fullName evidence="2">DUF624 domain-containing protein</fullName>
    </submittedName>
</protein>
<evidence type="ECO:0000256" key="1">
    <source>
        <dbReference type="SAM" id="Phobius"/>
    </source>
</evidence>